<evidence type="ECO:0000313" key="6">
    <source>
        <dbReference type="EMBL" id="MCH6170198.1"/>
    </source>
</evidence>
<reference evidence="6 7" key="1">
    <citation type="submission" date="2022-03" db="EMBL/GenBank/DDBJ databases">
        <title>Pseudonocardia alaer sp. nov., a novel actinomycete isolated from reed forest soil.</title>
        <authorList>
            <person name="Wang L."/>
        </authorList>
    </citation>
    <scope>NUCLEOTIDE SEQUENCE [LARGE SCALE GENOMIC DNA]</scope>
    <source>
        <strain evidence="6 7">Y-16303</strain>
    </source>
</reference>
<organism evidence="6 7">
    <name type="scientific">Pseudonocardia alaniniphila</name>
    <dbReference type="NCBI Taxonomy" id="75291"/>
    <lineage>
        <taxon>Bacteria</taxon>
        <taxon>Bacillati</taxon>
        <taxon>Actinomycetota</taxon>
        <taxon>Actinomycetes</taxon>
        <taxon>Pseudonocardiales</taxon>
        <taxon>Pseudonocardiaceae</taxon>
        <taxon>Pseudonocardia</taxon>
    </lineage>
</organism>
<dbReference type="Pfam" id="PF00005">
    <property type="entry name" value="ABC_tran"/>
    <property type="match status" value="1"/>
</dbReference>
<keyword evidence="3 6" id="KW-0067">ATP-binding</keyword>
<dbReference type="Proteomes" id="UP001299970">
    <property type="component" value="Unassembled WGS sequence"/>
</dbReference>
<accession>A0ABS9TP90</accession>
<dbReference type="PROSITE" id="PS00211">
    <property type="entry name" value="ABC_TRANSPORTER_1"/>
    <property type="match status" value="1"/>
</dbReference>
<dbReference type="EMBL" id="JAKXMK010000030">
    <property type="protein sequence ID" value="MCH6170198.1"/>
    <property type="molecule type" value="Genomic_DNA"/>
</dbReference>
<dbReference type="InterPro" id="IPR003593">
    <property type="entry name" value="AAA+_ATPase"/>
</dbReference>
<name>A0ABS9TP90_9PSEU</name>
<feature type="domain" description="ABC transporter" evidence="5">
    <location>
        <begin position="37"/>
        <end position="268"/>
    </location>
</feature>
<protein>
    <submittedName>
        <fullName evidence="6">ABC transporter ATP-binding protein</fullName>
    </submittedName>
</protein>
<dbReference type="SUPFAM" id="SSF52540">
    <property type="entry name" value="P-loop containing nucleoside triphosphate hydrolases"/>
    <property type="match status" value="1"/>
</dbReference>
<dbReference type="SMART" id="SM00382">
    <property type="entry name" value="AAA"/>
    <property type="match status" value="1"/>
</dbReference>
<evidence type="ECO:0000256" key="1">
    <source>
        <dbReference type="ARBA" id="ARBA00022448"/>
    </source>
</evidence>
<dbReference type="Gene3D" id="3.40.50.300">
    <property type="entry name" value="P-loop containing nucleotide triphosphate hydrolases"/>
    <property type="match status" value="1"/>
</dbReference>
<evidence type="ECO:0000256" key="3">
    <source>
        <dbReference type="ARBA" id="ARBA00022840"/>
    </source>
</evidence>
<dbReference type="PANTHER" id="PTHR42788:SF13">
    <property type="entry name" value="ALIPHATIC SULFONATES IMPORT ATP-BINDING PROTEIN SSUB"/>
    <property type="match status" value="1"/>
</dbReference>
<proteinExistence type="predicted"/>
<feature type="region of interest" description="Disordered" evidence="4">
    <location>
        <begin position="1"/>
        <end position="30"/>
    </location>
</feature>
<evidence type="ECO:0000313" key="7">
    <source>
        <dbReference type="Proteomes" id="UP001299970"/>
    </source>
</evidence>
<keyword evidence="1" id="KW-0813">Transport</keyword>
<dbReference type="InterPro" id="IPR050166">
    <property type="entry name" value="ABC_transporter_ATP-bind"/>
</dbReference>
<dbReference type="PROSITE" id="PS50893">
    <property type="entry name" value="ABC_TRANSPORTER_2"/>
    <property type="match status" value="1"/>
</dbReference>
<gene>
    <name evidence="6" type="ORF">MMF94_31235</name>
</gene>
<evidence type="ECO:0000259" key="5">
    <source>
        <dbReference type="PROSITE" id="PS50893"/>
    </source>
</evidence>
<dbReference type="CDD" id="cd03293">
    <property type="entry name" value="ABC_NrtD_SsuB_transporters"/>
    <property type="match status" value="1"/>
</dbReference>
<dbReference type="InterPro" id="IPR027417">
    <property type="entry name" value="P-loop_NTPase"/>
</dbReference>
<evidence type="ECO:0000256" key="2">
    <source>
        <dbReference type="ARBA" id="ARBA00022741"/>
    </source>
</evidence>
<dbReference type="InterPro" id="IPR003439">
    <property type="entry name" value="ABC_transporter-like_ATP-bd"/>
</dbReference>
<comment type="caution">
    <text evidence="6">The sequence shown here is derived from an EMBL/GenBank/DDBJ whole genome shotgun (WGS) entry which is preliminary data.</text>
</comment>
<dbReference type="RefSeq" id="WP_241041007.1">
    <property type="nucleotide sequence ID" value="NZ_BAAAJF010000049.1"/>
</dbReference>
<evidence type="ECO:0000256" key="4">
    <source>
        <dbReference type="SAM" id="MobiDB-lite"/>
    </source>
</evidence>
<dbReference type="GO" id="GO:0005524">
    <property type="term" value="F:ATP binding"/>
    <property type="evidence" value="ECO:0007669"/>
    <property type="project" value="UniProtKB-KW"/>
</dbReference>
<keyword evidence="2" id="KW-0547">Nucleotide-binding</keyword>
<keyword evidence="7" id="KW-1185">Reference proteome</keyword>
<dbReference type="PANTHER" id="PTHR42788">
    <property type="entry name" value="TAURINE IMPORT ATP-BINDING PROTEIN-RELATED"/>
    <property type="match status" value="1"/>
</dbReference>
<sequence length="300" mass="32103">MSRRRGPAVPQLVGVSSGPRGAGADPPRPAHLTASNVRIEYRAPGTADSDITLAVDNANLELSRSDFVCIVGPSGCGKTTFLNAIAGFIPINGGTLQLDGSDIPGPGPDRAMVFQQASLLPWRSVLDNVTYGLELGRRMKRSQARDRARGLLDLVGLSGFADRYPAQLSGGMQQRVNLARALAVEPELLLLDEPFASIDAQTREVMQAELLRVCTAQDVTALFVTHDIAEAAFLADRVCVFSPRPGHIVREVAVPFERPRHQRLRRSPEFLALVDEIADVLYGGGAEAGPDAAAPEGDVH</sequence>
<dbReference type="InterPro" id="IPR017871">
    <property type="entry name" value="ABC_transporter-like_CS"/>
</dbReference>